<feature type="compositionally biased region" description="Low complexity" evidence="1">
    <location>
        <begin position="167"/>
        <end position="181"/>
    </location>
</feature>
<keyword evidence="2" id="KW-1133">Transmembrane helix</keyword>
<feature type="transmembrane region" description="Helical" evidence="2">
    <location>
        <begin position="106"/>
        <end position="123"/>
    </location>
</feature>
<evidence type="ECO:0000259" key="3">
    <source>
        <dbReference type="SMART" id="SM00978"/>
    </source>
</evidence>
<organism evidence="4 5">
    <name type="scientific">Thiohalocapsa halophila</name>
    <dbReference type="NCBI Taxonomy" id="69359"/>
    <lineage>
        <taxon>Bacteria</taxon>
        <taxon>Pseudomonadati</taxon>
        <taxon>Pseudomonadota</taxon>
        <taxon>Gammaproteobacteria</taxon>
        <taxon>Chromatiales</taxon>
        <taxon>Chromatiaceae</taxon>
        <taxon>Thiohalocapsa</taxon>
    </lineage>
</organism>
<name>A0ABS1CK11_9GAMM</name>
<dbReference type="InterPro" id="IPR007379">
    <property type="entry name" value="Tim44-like_dom"/>
</dbReference>
<dbReference type="EMBL" id="NRRV01000043">
    <property type="protein sequence ID" value="MBK1632237.1"/>
    <property type="molecule type" value="Genomic_DNA"/>
</dbReference>
<evidence type="ECO:0000256" key="1">
    <source>
        <dbReference type="SAM" id="MobiDB-lite"/>
    </source>
</evidence>
<evidence type="ECO:0000313" key="4">
    <source>
        <dbReference type="EMBL" id="MBK1632237.1"/>
    </source>
</evidence>
<feature type="region of interest" description="Disordered" evidence="1">
    <location>
        <begin position="30"/>
        <end position="69"/>
    </location>
</feature>
<evidence type="ECO:0000256" key="2">
    <source>
        <dbReference type="SAM" id="Phobius"/>
    </source>
</evidence>
<keyword evidence="5" id="KW-1185">Reference proteome</keyword>
<keyword evidence="2" id="KW-0812">Transmembrane</keyword>
<sequence>MKTFIVAMLSLFVVGATVLPQDADARRFGGGRSLGKQYSMPRQAQRPQTPQRQQAADQRANQAGAAGQRSRGGMGFLGPLAGLAAGGLLASLFFGGAFEGFQPFDFLIIAALVIGGIFLFRMLRQQRAPGPRPAPAGFTPGGHGGAQAGTQPGEAPSFGGLFGGGSSESQQGSPTNAVAEPGAAEAPAWLDADGFAQGAKTHFIRLQAAWDQADFRDIREYTAPQLFAELKRERESLGDAPSYTEVVTLNAELLGVQRDGDQVVASVRFTGLIREDEQAPAKPLDEIWHVAHDWASPDGDWLITGIQQPQ</sequence>
<accession>A0ABS1CK11</accession>
<dbReference type="InterPro" id="IPR032710">
    <property type="entry name" value="NTF2-like_dom_sf"/>
</dbReference>
<protein>
    <recommendedName>
        <fullName evidence="3">Tim44-like domain-containing protein</fullName>
    </recommendedName>
</protein>
<dbReference type="PANTHER" id="PTHR41542:SF1">
    <property type="entry name" value="BLL5807 PROTEIN"/>
    <property type="match status" value="1"/>
</dbReference>
<evidence type="ECO:0000313" key="5">
    <source>
        <dbReference type="Proteomes" id="UP000748752"/>
    </source>
</evidence>
<dbReference type="SMART" id="SM00978">
    <property type="entry name" value="Tim44"/>
    <property type="match status" value="1"/>
</dbReference>
<feature type="domain" description="Tim44-like" evidence="3">
    <location>
        <begin position="179"/>
        <end position="308"/>
    </location>
</feature>
<comment type="caution">
    <text evidence="4">The sequence shown here is derived from an EMBL/GenBank/DDBJ whole genome shotgun (WGS) entry which is preliminary data.</text>
</comment>
<dbReference type="RefSeq" id="WP_200239638.1">
    <property type="nucleotide sequence ID" value="NZ_NRRV01000043.1"/>
</dbReference>
<feature type="region of interest" description="Disordered" evidence="1">
    <location>
        <begin position="129"/>
        <end position="181"/>
    </location>
</feature>
<dbReference type="SUPFAM" id="SSF54427">
    <property type="entry name" value="NTF2-like"/>
    <property type="match status" value="1"/>
</dbReference>
<feature type="compositionally biased region" description="Low complexity" evidence="1">
    <location>
        <begin position="41"/>
        <end position="69"/>
    </location>
</feature>
<feature type="transmembrane region" description="Helical" evidence="2">
    <location>
        <begin position="76"/>
        <end position="94"/>
    </location>
</feature>
<proteinExistence type="predicted"/>
<gene>
    <name evidence="4" type="ORF">CKO31_16125</name>
</gene>
<dbReference type="Proteomes" id="UP000748752">
    <property type="component" value="Unassembled WGS sequence"/>
</dbReference>
<keyword evidence="2" id="KW-0472">Membrane</keyword>
<dbReference type="PANTHER" id="PTHR41542">
    <property type="entry name" value="BLL5807 PROTEIN"/>
    <property type="match status" value="1"/>
</dbReference>
<dbReference type="Pfam" id="PF04280">
    <property type="entry name" value="Tim44"/>
    <property type="match status" value="1"/>
</dbReference>
<reference evidence="4 5" key="1">
    <citation type="journal article" date="2020" name="Microorganisms">
        <title>Osmotic Adaptation and Compatible Solute Biosynthesis of Phototrophic Bacteria as Revealed from Genome Analyses.</title>
        <authorList>
            <person name="Imhoff J.F."/>
            <person name="Rahn T."/>
            <person name="Kunzel S."/>
            <person name="Keller A."/>
            <person name="Neulinger S.C."/>
        </authorList>
    </citation>
    <scope>NUCLEOTIDE SEQUENCE [LARGE SCALE GENOMIC DNA]</scope>
    <source>
        <strain evidence="4 5">DSM 6210</strain>
    </source>
</reference>